<dbReference type="Proteomes" id="UP000681131">
    <property type="component" value="Chromosome"/>
</dbReference>
<gene>
    <name evidence="3" type="ORF">CDH04_07070</name>
    <name evidence="4" type="ORF">FZC43_07070</name>
</gene>
<dbReference type="KEGG" id="fad:CDH04_07070"/>
<keyword evidence="6" id="KW-1185">Reference proteome</keyword>
<dbReference type="EMBL" id="CP043424">
    <property type="protein sequence ID" value="QIW12421.1"/>
    <property type="molecule type" value="Genomic_DNA"/>
</dbReference>
<reference evidence="4 6" key="2">
    <citation type="submission" date="2019-08" db="EMBL/GenBank/DDBJ databases">
        <title>Complete genome sequences of Francisella adeliensis (FSC1325 and FSC1326).</title>
        <authorList>
            <person name="Ohrman C."/>
            <person name="Uneklint I."/>
            <person name="Vallesi A."/>
            <person name="Karlsson L."/>
            <person name="Sjodin A."/>
        </authorList>
    </citation>
    <scope>NUCLEOTIDE SEQUENCE [LARGE SCALE GENOMIC DNA]</scope>
    <source>
        <strain evidence="4 6">FSC1325</strain>
    </source>
</reference>
<feature type="region of interest" description="Disordered" evidence="1">
    <location>
        <begin position="474"/>
        <end position="504"/>
    </location>
</feature>
<feature type="region of interest" description="Disordered" evidence="1">
    <location>
        <begin position="529"/>
        <end position="624"/>
    </location>
</feature>
<feature type="compositionally biased region" description="Low complexity" evidence="1">
    <location>
        <begin position="550"/>
        <end position="575"/>
    </location>
</feature>
<accession>A0A2Z4XZ83</accession>
<dbReference type="OrthoDB" id="6026722at2"/>
<evidence type="ECO:0000313" key="6">
    <source>
        <dbReference type="Proteomes" id="UP000681131"/>
    </source>
</evidence>
<evidence type="ECO:0000256" key="1">
    <source>
        <dbReference type="SAM" id="MobiDB-lite"/>
    </source>
</evidence>
<feature type="compositionally biased region" description="Low complexity" evidence="1">
    <location>
        <begin position="597"/>
        <end position="618"/>
    </location>
</feature>
<dbReference type="RefSeq" id="WP_112870355.1">
    <property type="nucleotide sequence ID" value="NZ_CP021781.1"/>
</dbReference>
<evidence type="ECO:0000256" key="2">
    <source>
        <dbReference type="SAM" id="Phobius"/>
    </source>
</evidence>
<dbReference type="Proteomes" id="UP000251120">
    <property type="component" value="Chromosome"/>
</dbReference>
<organism evidence="3 5">
    <name type="scientific">Francisella adeliensis</name>
    <dbReference type="NCBI Taxonomy" id="2007306"/>
    <lineage>
        <taxon>Bacteria</taxon>
        <taxon>Pseudomonadati</taxon>
        <taxon>Pseudomonadota</taxon>
        <taxon>Gammaproteobacteria</taxon>
        <taxon>Thiotrichales</taxon>
        <taxon>Francisellaceae</taxon>
        <taxon>Francisella</taxon>
    </lineage>
</organism>
<evidence type="ECO:0000313" key="3">
    <source>
        <dbReference type="EMBL" id="AXA34177.1"/>
    </source>
</evidence>
<feature type="compositionally biased region" description="Basic and acidic residues" evidence="1">
    <location>
        <begin position="474"/>
        <end position="487"/>
    </location>
</feature>
<feature type="compositionally biased region" description="Acidic residues" evidence="1">
    <location>
        <begin position="529"/>
        <end position="549"/>
    </location>
</feature>
<evidence type="ECO:0000313" key="5">
    <source>
        <dbReference type="Proteomes" id="UP000251120"/>
    </source>
</evidence>
<dbReference type="AlphaFoldDB" id="A0A2Z4XZ83"/>
<dbReference type="EMBL" id="CP021781">
    <property type="protein sequence ID" value="AXA34177.1"/>
    <property type="molecule type" value="Genomic_DNA"/>
</dbReference>
<protein>
    <submittedName>
        <fullName evidence="3">Uncharacterized protein</fullName>
    </submittedName>
</protein>
<keyword evidence="2" id="KW-0472">Membrane</keyword>
<evidence type="ECO:0000313" key="4">
    <source>
        <dbReference type="EMBL" id="QIW12421.1"/>
    </source>
</evidence>
<name>A0A2Z4XZ83_9GAMM</name>
<keyword evidence="2" id="KW-1133">Transmembrane helix</keyword>
<proteinExistence type="predicted"/>
<feature type="transmembrane region" description="Helical" evidence="2">
    <location>
        <begin position="12"/>
        <end position="32"/>
    </location>
</feature>
<keyword evidence="2" id="KW-0812">Transmembrane</keyword>
<sequence length="624" mass="68591">MRLTSHKIKGSALPMVIILSFVILVFMSAMAYNFKMDLESIRVSLNYENLESLNQDNIDGIGDEIDNLPDSDYTIGIHEVDGYVFHNVLVSSEPSLYKTNSDASLYNAQPHVINFIVNHRVIKDDKVYKEEQISINKLPLSNTKISYDDNIVELNIPYIKTSGLTESQQQLMLADGKILGSREGNIGYLKKEEGKLSLVIGDTSQSMNVEKLGLSSDYEVSVGWNLVDGKWQVLLALYDKDHLYISSTGLENLNSENLSKATLDLLNVNTVKSDKHLNDIVSAKWYFNEDQNGPRLVVAAGEQSKKNEAKVKILDISYDEKKNVYKASNKGVIKDLGQISKDEFHLSILDPTATFAPSDILMFAGDKLYDISALSEGEKVDKVEPTILKGSTTNTPIVVKKDNENFYIITYDDNGYYQYNYTLGSNTAPGERIEKFEEETIESIVVKYGIKFITTDKHLYVVDFDNKILNKLEPADSQDGHSDEGSDKVTICHKPGTSAEKTMTLPESAIKGHLGHGDYLGACRDEAVDSADDHDDHDYDDSTDSDLDTTENNNANGKGNNGHGNNADGVDSSNPGKGGGGPNGQVDPSGDVDDENSNSNENSNNKGNGNSKGNNGKSKGNGKK</sequence>
<reference evidence="3 5" key="1">
    <citation type="submission" date="2017-06" db="EMBL/GenBank/DDBJ databases">
        <title>Complete genome of Francisella adeliensis.</title>
        <authorList>
            <person name="Vallesi A."/>
            <person name="Sjodin A."/>
        </authorList>
    </citation>
    <scope>NUCLEOTIDE SEQUENCE [LARGE SCALE GENOMIC DNA]</scope>
    <source>
        <strain evidence="3 5">FDC440</strain>
    </source>
</reference>